<gene>
    <name evidence="2" type="ORF">PR048_026844</name>
</gene>
<reference evidence="2 3" key="1">
    <citation type="submission" date="2023-02" db="EMBL/GenBank/DDBJ databases">
        <title>LHISI_Scaffold_Assembly.</title>
        <authorList>
            <person name="Stuart O.P."/>
            <person name="Cleave R."/>
            <person name="Magrath M.J.L."/>
            <person name="Mikheyev A.S."/>
        </authorList>
    </citation>
    <scope>NUCLEOTIDE SEQUENCE [LARGE SCALE GENOMIC DNA]</scope>
    <source>
        <strain evidence="2">Daus_M_001</strain>
        <tissue evidence="2">Leg muscle</tissue>
    </source>
</reference>
<feature type="region of interest" description="Disordered" evidence="1">
    <location>
        <begin position="94"/>
        <end position="125"/>
    </location>
</feature>
<comment type="caution">
    <text evidence="2">The sequence shown here is derived from an EMBL/GenBank/DDBJ whole genome shotgun (WGS) entry which is preliminary data.</text>
</comment>
<feature type="compositionally biased region" description="Basic and acidic residues" evidence="1">
    <location>
        <begin position="111"/>
        <end position="125"/>
    </location>
</feature>
<keyword evidence="3" id="KW-1185">Reference proteome</keyword>
<name>A0ABQ9GME3_9NEOP</name>
<dbReference type="Proteomes" id="UP001159363">
    <property type="component" value="Chromosome 10"/>
</dbReference>
<organism evidence="2 3">
    <name type="scientific">Dryococelus australis</name>
    <dbReference type="NCBI Taxonomy" id="614101"/>
    <lineage>
        <taxon>Eukaryota</taxon>
        <taxon>Metazoa</taxon>
        <taxon>Ecdysozoa</taxon>
        <taxon>Arthropoda</taxon>
        <taxon>Hexapoda</taxon>
        <taxon>Insecta</taxon>
        <taxon>Pterygota</taxon>
        <taxon>Neoptera</taxon>
        <taxon>Polyneoptera</taxon>
        <taxon>Phasmatodea</taxon>
        <taxon>Verophasmatodea</taxon>
        <taxon>Anareolatae</taxon>
        <taxon>Phasmatidae</taxon>
        <taxon>Eurycanthinae</taxon>
        <taxon>Dryococelus</taxon>
    </lineage>
</organism>
<evidence type="ECO:0000313" key="3">
    <source>
        <dbReference type="Proteomes" id="UP001159363"/>
    </source>
</evidence>
<protein>
    <submittedName>
        <fullName evidence="2">Uncharacterized protein</fullName>
    </submittedName>
</protein>
<proteinExistence type="predicted"/>
<sequence>MQLDMNARAGRDSILVDKMTANVLTDKMADCIMADEMSASPAASCICASLPLSLLLTSVFSMDVPFISMAFCNIIEKILSAAEDMKRKIIVRKRREKKSKTSTYTSNEQLVDSKKETKLQTNEERRHRNANYKELPNFDKKKTENKIKKYLVSSCGSQSSSKQWREVHSVRRTCRPVPGQTHEAQLSVETFSTSTEDVLALKTPLDGDSLFTAVAHQLQFPVPQLRYGASILRRGAIIQMISSLERYRDLLLESAAVHEDRYREVVERVEYCCLGNTLCTVPSQLIPEDSLILRHLHDLCQPGFPAAIASAQALADSLRVNITILPESGLKYELHGKGSDGRNLYLGLRRVVLDDDNVTTHFDSGMRSRVGSPLAHRKPMTISWRSGADYQFVEVDGNFFTVLAEVYRVPIRGMGEDTASSYFQETKQC</sequence>
<dbReference type="EMBL" id="JARBHB010000011">
    <property type="protein sequence ID" value="KAJ8873211.1"/>
    <property type="molecule type" value="Genomic_DNA"/>
</dbReference>
<evidence type="ECO:0000313" key="2">
    <source>
        <dbReference type="EMBL" id="KAJ8873211.1"/>
    </source>
</evidence>
<evidence type="ECO:0000256" key="1">
    <source>
        <dbReference type="SAM" id="MobiDB-lite"/>
    </source>
</evidence>
<accession>A0ABQ9GME3</accession>